<dbReference type="Proteomes" id="UP000188342">
    <property type="component" value="Unassembled WGS sequence"/>
</dbReference>
<dbReference type="OrthoDB" id="9808930at2"/>
<evidence type="ECO:0000256" key="3">
    <source>
        <dbReference type="ARBA" id="ARBA00022989"/>
    </source>
</evidence>
<dbReference type="Pfam" id="PF09685">
    <property type="entry name" value="MamF_MmsF"/>
    <property type="match status" value="1"/>
</dbReference>
<dbReference type="EMBL" id="FUKQ01000044">
    <property type="protein sequence ID" value="SJN38990.1"/>
    <property type="molecule type" value="Genomic_DNA"/>
</dbReference>
<feature type="transmembrane region" description="Helical" evidence="5">
    <location>
        <begin position="42"/>
        <end position="64"/>
    </location>
</feature>
<evidence type="ECO:0000256" key="4">
    <source>
        <dbReference type="ARBA" id="ARBA00023136"/>
    </source>
</evidence>
<evidence type="ECO:0000256" key="5">
    <source>
        <dbReference type="SAM" id="Phobius"/>
    </source>
</evidence>
<accession>A0A1R4K3P6</accession>
<keyword evidence="7" id="KW-1185">Reference proteome</keyword>
<protein>
    <recommendedName>
        <fullName evidence="8">DUF4870 domain-containing protein</fullName>
    </recommendedName>
</protein>
<sequence>MSNYGYPNNAYPNNAYPNQYGQHYVIPTEDRSAAALAHGSTLIALVFSVGSLPFLGPLVMWLLYKDRSPYVRRAAANAFNFNIWLTLANVVAWILVFTIIGSPVAAIIFIVTTIMQVWCHLRGTLKSLQGEDYRYPFQTRILS</sequence>
<dbReference type="AlphaFoldDB" id="A0A1R4K3P6"/>
<comment type="subcellular location">
    <subcellularLocation>
        <location evidence="1">Membrane</location>
        <topology evidence="1">Multi-pass membrane protein</topology>
    </subcellularLocation>
</comment>
<keyword evidence="4 5" id="KW-0472">Membrane</keyword>
<gene>
    <name evidence="6" type="ORF">FM114_11280</name>
</gene>
<evidence type="ECO:0000313" key="6">
    <source>
        <dbReference type="EMBL" id="SJN38990.1"/>
    </source>
</evidence>
<evidence type="ECO:0000256" key="1">
    <source>
        <dbReference type="ARBA" id="ARBA00004141"/>
    </source>
</evidence>
<evidence type="ECO:0008006" key="8">
    <source>
        <dbReference type="Google" id="ProtNLM"/>
    </source>
</evidence>
<proteinExistence type="predicted"/>
<evidence type="ECO:0000313" key="7">
    <source>
        <dbReference type="Proteomes" id="UP000188342"/>
    </source>
</evidence>
<reference evidence="6 7" key="1">
    <citation type="submission" date="2017-02" db="EMBL/GenBank/DDBJ databases">
        <authorList>
            <person name="Peterson S.W."/>
        </authorList>
    </citation>
    <scope>NUCLEOTIDE SEQUENCE [LARGE SCALE GENOMIC DNA]</scope>
    <source>
        <strain evidence="6 7">LSP_Lj1</strain>
    </source>
</reference>
<organism evidence="6 7">
    <name type="scientific">Luteococcus japonicus LSP_Lj1</name>
    <dbReference type="NCBI Taxonomy" id="1255658"/>
    <lineage>
        <taxon>Bacteria</taxon>
        <taxon>Bacillati</taxon>
        <taxon>Actinomycetota</taxon>
        <taxon>Actinomycetes</taxon>
        <taxon>Propionibacteriales</taxon>
        <taxon>Propionibacteriaceae</taxon>
        <taxon>Luteococcus</taxon>
    </lineage>
</organism>
<evidence type="ECO:0000256" key="2">
    <source>
        <dbReference type="ARBA" id="ARBA00022692"/>
    </source>
</evidence>
<name>A0A1R4K3P6_9ACTN</name>
<dbReference type="RefSeq" id="WP_094765255.1">
    <property type="nucleotide sequence ID" value="NZ_FUKQ01000044.1"/>
</dbReference>
<dbReference type="InterPro" id="IPR019109">
    <property type="entry name" value="MamF_MmsF"/>
</dbReference>
<keyword evidence="3 5" id="KW-1133">Transmembrane helix</keyword>
<keyword evidence="2 5" id="KW-0812">Transmembrane</keyword>